<dbReference type="UniPathway" id="UPA00251">
    <property type="reaction ID" value="UER00316"/>
</dbReference>
<keyword evidence="6 8" id="KW-0627">Porphyrin biosynthesis</keyword>
<dbReference type="SUPFAM" id="SSF51735">
    <property type="entry name" value="NAD(P)-binding Rossmann-fold domains"/>
    <property type="match status" value="1"/>
</dbReference>
<proteinExistence type="inferred from homology"/>
<evidence type="ECO:0000259" key="11">
    <source>
        <dbReference type="Pfam" id="PF01488"/>
    </source>
</evidence>
<gene>
    <name evidence="13" type="ORF">FJAP1339_LOCUS7551</name>
</gene>
<dbReference type="InterPro" id="IPR036343">
    <property type="entry name" value="GluRdtase_N_sf"/>
</dbReference>
<feature type="signal peptide" evidence="9">
    <location>
        <begin position="1"/>
        <end position="25"/>
    </location>
</feature>
<dbReference type="HAMAP" id="MF_00087">
    <property type="entry name" value="Glu_tRNA_reductase"/>
    <property type="match status" value="1"/>
</dbReference>
<evidence type="ECO:0000259" key="12">
    <source>
        <dbReference type="Pfam" id="PF05201"/>
    </source>
</evidence>
<dbReference type="GO" id="GO:0050661">
    <property type="term" value="F:NADP binding"/>
    <property type="evidence" value="ECO:0007669"/>
    <property type="project" value="InterPro"/>
</dbReference>
<dbReference type="SUPFAM" id="SSF69075">
    <property type="entry name" value="Glutamyl tRNA-reductase dimerization domain"/>
    <property type="match status" value="1"/>
</dbReference>
<evidence type="ECO:0000256" key="5">
    <source>
        <dbReference type="ARBA" id="ARBA00023002"/>
    </source>
</evidence>
<comment type="similarity">
    <text evidence="2 8">Belongs to the glutamyl-tRNA reductase family.</text>
</comment>
<dbReference type="InterPro" id="IPR036291">
    <property type="entry name" value="NAD(P)-bd_dom_sf"/>
</dbReference>
<dbReference type="PANTHER" id="PTHR43120">
    <property type="entry name" value="GLUTAMYL-TRNA REDUCTASE 1, CHLOROPLASTIC"/>
    <property type="match status" value="1"/>
</dbReference>
<dbReference type="EC" id="1.2.1.70" evidence="3 8"/>
<dbReference type="Gene3D" id="3.30.460.30">
    <property type="entry name" value="Glutamyl-tRNA reductase, N-terminal domain"/>
    <property type="match status" value="1"/>
</dbReference>
<accession>A0A7S2V0V0</accession>
<dbReference type="GO" id="GO:0006782">
    <property type="term" value="P:protoporphyrinogen IX biosynthetic process"/>
    <property type="evidence" value="ECO:0007669"/>
    <property type="project" value="UniProtKB-UniPathway"/>
</dbReference>
<dbReference type="NCBIfam" id="TIGR01035">
    <property type="entry name" value="hemA"/>
    <property type="match status" value="1"/>
</dbReference>
<evidence type="ECO:0000256" key="8">
    <source>
        <dbReference type="RuleBase" id="RU000584"/>
    </source>
</evidence>
<dbReference type="PANTHER" id="PTHR43120:SF1">
    <property type="entry name" value="GLUTAMYL-TRNA REDUCTASE 1, CHLOROPLASTIC"/>
    <property type="match status" value="1"/>
</dbReference>
<keyword evidence="4 8" id="KW-0521">NADP</keyword>
<dbReference type="Pfam" id="PF00745">
    <property type="entry name" value="GlutR_dimer"/>
    <property type="match status" value="1"/>
</dbReference>
<dbReference type="PROSITE" id="PS00747">
    <property type="entry name" value="GLUTR"/>
    <property type="match status" value="1"/>
</dbReference>
<evidence type="ECO:0000256" key="2">
    <source>
        <dbReference type="ARBA" id="ARBA00005916"/>
    </source>
</evidence>
<evidence type="ECO:0000256" key="1">
    <source>
        <dbReference type="ARBA" id="ARBA00005059"/>
    </source>
</evidence>
<dbReference type="InterPro" id="IPR015895">
    <property type="entry name" value="4pyrrol_synth_GluRdtase_N"/>
</dbReference>
<keyword evidence="9" id="KW-0732">Signal</keyword>
<dbReference type="FunFam" id="3.30.460.30:FF:000001">
    <property type="entry name" value="Glutamyl-tRNA reductase"/>
    <property type="match status" value="1"/>
</dbReference>
<evidence type="ECO:0000259" key="10">
    <source>
        <dbReference type="Pfam" id="PF00745"/>
    </source>
</evidence>
<name>A0A7S2V0V0_9STRA</name>
<dbReference type="Gene3D" id="3.40.50.720">
    <property type="entry name" value="NAD(P)-binding Rossmann-like Domain"/>
    <property type="match status" value="1"/>
</dbReference>
<comment type="catalytic activity">
    <reaction evidence="7 8">
        <text>(S)-4-amino-5-oxopentanoate + tRNA(Glu) + NADP(+) = L-glutamyl-tRNA(Glu) + NADPH + H(+)</text>
        <dbReference type="Rhea" id="RHEA:12344"/>
        <dbReference type="Rhea" id="RHEA-COMP:9663"/>
        <dbReference type="Rhea" id="RHEA-COMP:9680"/>
        <dbReference type="ChEBI" id="CHEBI:15378"/>
        <dbReference type="ChEBI" id="CHEBI:57501"/>
        <dbReference type="ChEBI" id="CHEBI:57783"/>
        <dbReference type="ChEBI" id="CHEBI:58349"/>
        <dbReference type="ChEBI" id="CHEBI:78442"/>
        <dbReference type="ChEBI" id="CHEBI:78520"/>
        <dbReference type="EC" id="1.2.1.70"/>
    </reaction>
</comment>
<evidence type="ECO:0000256" key="6">
    <source>
        <dbReference type="ARBA" id="ARBA00023244"/>
    </source>
</evidence>
<evidence type="ECO:0000256" key="4">
    <source>
        <dbReference type="ARBA" id="ARBA00022857"/>
    </source>
</evidence>
<feature type="domain" description="Quinate/shikimate 5-dehydrogenase/glutamyl-tRNA reductase" evidence="11">
    <location>
        <begin position="308"/>
        <end position="435"/>
    </location>
</feature>
<protein>
    <recommendedName>
        <fullName evidence="3 8">Glutamyl-tRNA reductase</fullName>
        <ecNumber evidence="3 8">1.2.1.70</ecNumber>
    </recommendedName>
</protein>
<dbReference type="Pfam" id="PF01488">
    <property type="entry name" value="Shikimate_DH"/>
    <property type="match status" value="1"/>
</dbReference>
<dbReference type="InterPro" id="IPR015896">
    <property type="entry name" value="4pyrrol_synth_GluRdtase_dimer"/>
</dbReference>
<comment type="pathway">
    <text evidence="1 8">Porphyrin-containing compound metabolism; protoporphyrin-IX biosynthesis; 5-aminolevulinate from L-glutamyl-tRNA(Glu): step 1/2.</text>
</comment>
<dbReference type="InterPro" id="IPR006151">
    <property type="entry name" value="Shikm_DH/Glu-tRNA_Rdtase"/>
</dbReference>
<feature type="domain" description="Glutamyl-tRNA reductase N-terminal" evidence="12">
    <location>
        <begin position="129"/>
        <end position="280"/>
    </location>
</feature>
<dbReference type="SUPFAM" id="SSF69742">
    <property type="entry name" value="Glutamyl tRNA-reductase catalytic, N-terminal domain"/>
    <property type="match status" value="1"/>
</dbReference>
<keyword evidence="5 8" id="KW-0560">Oxidoreductase</keyword>
<dbReference type="InterPro" id="IPR000343">
    <property type="entry name" value="4pyrrol_synth_GluRdtase"/>
</dbReference>
<evidence type="ECO:0000256" key="7">
    <source>
        <dbReference type="ARBA" id="ARBA00047464"/>
    </source>
</evidence>
<dbReference type="Pfam" id="PF05201">
    <property type="entry name" value="GlutR_N"/>
    <property type="match status" value="1"/>
</dbReference>
<feature type="chain" id="PRO_5030516217" description="Glutamyl-tRNA reductase" evidence="9">
    <location>
        <begin position="26"/>
        <end position="551"/>
    </location>
</feature>
<organism evidence="13">
    <name type="scientific">Fibrocapsa japonica</name>
    <dbReference type="NCBI Taxonomy" id="94617"/>
    <lineage>
        <taxon>Eukaryota</taxon>
        <taxon>Sar</taxon>
        <taxon>Stramenopiles</taxon>
        <taxon>Ochrophyta</taxon>
        <taxon>Raphidophyceae</taxon>
        <taxon>Chattonellales</taxon>
        <taxon>Chattonellaceae</taxon>
        <taxon>Fibrocapsa</taxon>
    </lineage>
</organism>
<evidence type="ECO:0000313" key="13">
    <source>
        <dbReference type="EMBL" id="CAD9866468.1"/>
    </source>
</evidence>
<evidence type="ECO:0000256" key="9">
    <source>
        <dbReference type="SAM" id="SignalP"/>
    </source>
</evidence>
<evidence type="ECO:0000256" key="3">
    <source>
        <dbReference type="ARBA" id="ARBA00012970"/>
    </source>
</evidence>
<dbReference type="GO" id="GO:0008883">
    <property type="term" value="F:glutamyl-tRNA reductase activity"/>
    <property type="evidence" value="ECO:0007669"/>
    <property type="project" value="UniProtKB-EC"/>
</dbReference>
<dbReference type="InterPro" id="IPR018214">
    <property type="entry name" value="GluRdtase_CS"/>
</dbReference>
<dbReference type="InterPro" id="IPR036453">
    <property type="entry name" value="GluRdtase_dimer_dom_sf"/>
</dbReference>
<dbReference type="CDD" id="cd05213">
    <property type="entry name" value="NAD_bind_Glutamyl_tRNA_reduct"/>
    <property type="match status" value="1"/>
</dbReference>
<reference evidence="13" key="1">
    <citation type="submission" date="2021-01" db="EMBL/GenBank/DDBJ databases">
        <authorList>
            <person name="Corre E."/>
            <person name="Pelletier E."/>
            <person name="Niang G."/>
            <person name="Scheremetjew M."/>
            <person name="Finn R."/>
            <person name="Kale V."/>
            <person name="Holt S."/>
            <person name="Cochrane G."/>
            <person name="Meng A."/>
            <person name="Brown T."/>
            <person name="Cohen L."/>
        </authorList>
    </citation>
    <scope>NUCLEOTIDE SEQUENCE</scope>
    <source>
        <strain evidence="13">CCMP1661</strain>
    </source>
</reference>
<sequence>MKVPGGIQAFWALFQLHVFLFLSHATPTFSRSNGCPFHPDRLLSAFQNPLTAVNGIVNSKAPPTLPRISSVPANSWQPASIVRQTVTQSLAPRFSSTVDQTELDTAAEKKAKRDKRLAQSSKPLDVHVIGLSHHNADVSVREKLAVPEADWNTVSAQLVAMEGIDEAAILSTCNRFEVYVGAHEAHEAIRDTILFLSERSGLPQSELRKNLFILSGEDATKHVLRVSGGLDSLVVGEGQILSQVRQCYLHGIEEDGSAGKVTSRMLNVAVSAGKRVRAETAISRGAVSISSAAVEFSNMRAPKDLNKDFLDSKLCIVGAGKMSRLLVTHMSSFGVKEVTLVNRNLDNAQALADEYPDVKFNIRPMTEMWDAVMESDIAYASTAATECIITKEGLLQRQPTKPLMLVDISVPRNVEQQCEEVESVFSYNVDNLKSVVARNTAMRRKEVLEAEDLLEEELQKFLGWQQSLQAIPTISSLQEKAEQMRAAEFGKATKKLSDLSKKELQIVDKMTKGLVNKLLHGPMTSLRSSEGPEETRSTLAAVKAMFKLGNL</sequence>
<dbReference type="AlphaFoldDB" id="A0A7S2V0V0"/>
<feature type="domain" description="Tetrapyrrole biosynthesis glutamyl-tRNA reductase dimerisation" evidence="10">
    <location>
        <begin position="449"/>
        <end position="548"/>
    </location>
</feature>
<dbReference type="EMBL" id="HBHR01015169">
    <property type="protein sequence ID" value="CAD9866468.1"/>
    <property type="molecule type" value="Transcribed_RNA"/>
</dbReference>